<sequence>MVDRNASNVDERIISKPFGVVYLSRITIAVVAGAALSIFLIYFLLNRDLSGGYFEAISGIGQAGTALLRSVFYSVLFQLIIALSVIALVVIYYSDKILGPLYRVTVTFLEIAGGDIRSETRIRGKDELQSIPGRINGLKSELAAFVDEIQEKCDTVSSDISSLEGASEGDKVELEKKLREDVEKLNEITKRIKFGD</sequence>
<name>A0A3B1BWY0_9ZZZZ</name>
<feature type="transmembrane region" description="Helical" evidence="1">
    <location>
        <begin position="20"/>
        <end position="45"/>
    </location>
</feature>
<accession>A0A3B1BWY0</accession>
<evidence type="ECO:0000256" key="1">
    <source>
        <dbReference type="SAM" id="Phobius"/>
    </source>
</evidence>
<dbReference type="Gene3D" id="6.10.340.10">
    <property type="match status" value="1"/>
</dbReference>
<protein>
    <recommendedName>
        <fullName evidence="3">HAMP domain-containing protein</fullName>
    </recommendedName>
</protein>
<organism evidence="2">
    <name type="scientific">hydrothermal vent metagenome</name>
    <dbReference type="NCBI Taxonomy" id="652676"/>
    <lineage>
        <taxon>unclassified sequences</taxon>
        <taxon>metagenomes</taxon>
        <taxon>ecological metagenomes</taxon>
    </lineage>
</organism>
<feature type="transmembrane region" description="Helical" evidence="1">
    <location>
        <begin position="71"/>
        <end position="93"/>
    </location>
</feature>
<evidence type="ECO:0008006" key="3">
    <source>
        <dbReference type="Google" id="ProtNLM"/>
    </source>
</evidence>
<reference evidence="2" key="1">
    <citation type="submission" date="2018-06" db="EMBL/GenBank/DDBJ databases">
        <authorList>
            <person name="Zhirakovskaya E."/>
        </authorList>
    </citation>
    <scope>NUCLEOTIDE SEQUENCE</scope>
</reference>
<keyword evidence="1" id="KW-0812">Transmembrane</keyword>
<proteinExistence type="predicted"/>
<evidence type="ECO:0000313" key="2">
    <source>
        <dbReference type="EMBL" id="VAX22449.1"/>
    </source>
</evidence>
<dbReference type="EMBL" id="UOGA01000226">
    <property type="protein sequence ID" value="VAX22449.1"/>
    <property type="molecule type" value="Genomic_DNA"/>
</dbReference>
<dbReference type="AlphaFoldDB" id="A0A3B1BWY0"/>
<keyword evidence="1" id="KW-0472">Membrane</keyword>
<gene>
    <name evidence="2" type="ORF">MNBD_NITROSPINAE04-1126</name>
</gene>
<keyword evidence="1" id="KW-1133">Transmembrane helix</keyword>